<feature type="transmembrane region" description="Helical" evidence="1">
    <location>
        <begin position="204"/>
        <end position="224"/>
    </location>
</feature>
<sequence length="240" mass="27743">MKRDRFFLIMGLILFSIVLFAFAPSFYLRSLTNQDPLPFYFIIHGLFNTLWMFVLVSQSWWIQTNNFNIHKKIGTLWGLLAVAIVCMNIFIIYVVAQRPENLNSYEMRVMGPVIGNLLGVISFAGYIGFGFYFRRLPQIHKRLMLLGTISMMGPALDRLHLKYEFLKFSSDYAFNSYIYVFVGSLLIISAIVIYDLITLKRPYLVSLIGLVWFLLSNELFSYIVNSGLGKEIIQFFQGTG</sequence>
<evidence type="ECO:0000256" key="1">
    <source>
        <dbReference type="SAM" id="Phobius"/>
    </source>
</evidence>
<dbReference type="Proteomes" id="UP001610100">
    <property type="component" value="Unassembled WGS sequence"/>
</dbReference>
<dbReference type="RefSeq" id="WP_344738626.1">
    <property type="nucleotide sequence ID" value="NZ_BAABAY010000001.1"/>
</dbReference>
<reference evidence="2 3" key="1">
    <citation type="submission" date="2024-02" db="EMBL/GenBank/DDBJ databases">
        <title>A Gaetbulibacter species isolated from tidal flats and genomic insights of their niches.</title>
        <authorList>
            <person name="Ye Y."/>
        </authorList>
    </citation>
    <scope>NUCLEOTIDE SEQUENCE [LARGE SCALE GENOMIC DNA]</scope>
    <source>
        <strain evidence="2 3">KYW382</strain>
    </source>
</reference>
<accession>A0ABW7MUE2</accession>
<dbReference type="EMBL" id="JBAWKB010000001">
    <property type="protein sequence ID" value="MFH6770440.1"/>
    <property type="molecule type" value="Genomic_DNA"/>
</dbReference>
<keyword evidence="1" id="KW-1133">Transmembrane helix</keyword>
<evidence type="ECO:0000313" key="2">
    <source>
        <dbReference type="EMBL" id="MFH6770440.1"/>
    </source>
</evidence>
<feature type="transmembrane region" description="Helical" evidence="1">
    <location>
        <begin position="176"/>
        <end position="197"/>
    </location>
</feature>
<keyword evidence="1" id="KW-0472">Membrane</keyword>
<keyword evidence="1" id="KW-0812">Transmembrane</keyword>
<feature type="transmembrane region" description="Helical" evidence="1">
    <location>
        <begin position="39"/>
        <end position="62"/>
    </location>
</feature>
<name>A0ABW7MUE2_9FLAO</name>
<feature type="transmembrane region" description="Helical" evidence="1">
    <location>
        <begin position="74"/>
        <end position="93"/>
    </location>
</feature>
<gene>
    <name evidence="2" type="ORF">V8G58_00730</name>
</gene>
<organism evidence="2 3">
    <name type="scientific">Gaetbulibacter aestuarii</name>
    <dbReference type="NCBI Taxonomy" id="1502358"/>
    <lineage>
        <taxon>Bacteria</taxon>
        <taxon>Pseudomonadati</taxon>
        <taxon>Bacteroidota</taxon>
        <taxon>Flavobacteriia</taxon>
        <taxon>Flavobacteriales</taxon>
        <taxon>Flavobacteriaceae</taxon>
        <taxon>Gaetbulibacter</taxon>
    </lineage>
</organism>
<keyword evidence="3" id="KW-1185">Reference proteome</keyword>
<comment type="caution">
    <text evidence="2">The sequence shown here is derived from an EMBL/GenBank/DDBJ whole genome shotgun (WGS) entry which is preliminary data.</text>
</comment>
<evidence type="ECO:0000313" key="3">
    <source>
        <dbReference type="Proteomes" id="UP001610100"/>
    </source>
</evidence>
<protein>
    <submittedName>
        <fullName evidence="2">Uncharacterized protein</fullName>
    </submittedName>
</protein>
<proteinExistence type="predicted"/>
<feature type="transmembrane region" description="Helical" evidence="1">
    <location>
        <begin position="7"/>
        <end position="27"/>
    </location>
</feature>
<feature type="transmembrane region" description="Helical" evidence="1">
    <location>
        <begin position="113"/>
        <end position="132"/>
    </location>
</feature>